<keyword evidence="3 7" id="KW-0507">mRNA processing</keyword>
<reference evidence="10" key="1">
    <citation type="submission" date="2015-02" db="EMBL/GenBank/DDBJ databases">
        <title>A transcriptome of Wollemia nobilis - a relic of Gondwana.</title>
        <authorList>
            <person name="Chia J.Y."/>
            <person name="Leong Y.S."/>
            <person name="Abdul Karim S."/>
            <person name="Wan Azmi N."/>
            <person name="Hercus R."/>
            <person name="Croft L."/>
        </authorList>
    </citation>
    <scope>NUCLEOTIDE SEQUENCE</scope>
    <source>
        <strain evidence="10">MaeBrown</strain>
        <tissue evidence="10">Leaf</tissue>
    </source>
</reference>
<dbReference type="GO" id="GO:0000398">
    <property type="term" value="P:mRNA splicing, via spliceosome"/>
    <property type="evidence" value="ECO:0007669"/>
    <property type="project" value="UniProtKB-UniRule"/>
</dbReference>
<comment type="subcellular location">
    <subcellularLocation>
        <location evidence="1 7">Nucleus</location>
    </subcellularLocation>
</comment>
<keyword evidence="5 7" id="KW-0508">mRNA splicing</keyword>
<evidence type="ECO:0000256" key="4">
    <source>
        <dbReference type="ARBA" id="ARBA00022728"/>
    </source>
</evidence>
<feature type="domain" description="Pre-mRNA-splicing factor 38 C-terminal" evidence="9">
    <location>
        <begin position="182"/>
        <end position="273"/>
    </location>
</feature>
<dbReference type="Pfam" id="PF03371">
    <property type="entry name" value="PRP38"/>
    <property type="match status" value="1"/>
</dbReference>
<organism evidence="10">
    <name type="scientific">Wollemia nobilis</name>
    <dbReference type="NCBI Taxonomy" id="56998"/>
    <lineage>
        <taxon>Eukaryota</taxon>
        <taxon>Viridiplantae</taxon>
        <taxon>Streptophyta</taxon>
        <taxon>Embryophyta</taxon>
        <taxon>Tracheophyta</taxon>
        <taxon>Spermatophyta</taxon>
        <taxon>Pinopsida</taxon>
        <taxon>Pinidae</taxon>
        <taxon>Conifers II</taxon>
        <taxon>Araucariales</taxon>
        <taxon>Araucariaceae</taxon>
        <taxon>Wollemia</taxon>
    </lineage>
</organism>
<keyword evidence="4 7" id="KW-0747">Spliceosome</keyword>
<evidence type="ECO:0000256" key="7">
    <source>
        <dbReference type="RuleBase" id="RU367025"/>
    </source>
</evidence>
<dbReference type="PANTHER" id="PTHR23142">
    <property type="entry name" value="PRE-MRNA-SPLICING FACTOR 38A-RELATED"/>
    <property type="match status" value="1"/>
</dbReference>
<evidence type="ECO:0000256" key="1">
    <source>
        <dbReference type="ARBA" id="ARBA00004123"/>
    </source>
</evidence>
<dbReference type="Pfam" id="PF12871">
    <property type="entry name" value="PRP38_assoc"/>
    <property type="match status" value="1"/>
</dbReference>
<feature type="compositionally biased region" description="Basic and acidic residues" evidence="8">
    <location>
        <begin position="447"/>
        <end position="485"/>
    </location>
</feature>
<evidence type="ECO:0000256" key="3">
    <source>
        <dbReference type="ARBA" id="ARBA00022664"/>
    </source>
</evidence>
<comment type="function">
    <text evidence="7">Required for pre-mRNA splicing.</text>
</comment>
<feature type="compositionally biased region" description="Basic and acidic residues" evidence="8">
    <location>
        <begin position="228"/>
        <end position="400"/>
    </location>
</feature>
<feature type="region of interest" description="Disordered" evidence="8">
    <location>
        <begin position="178"/>
        <end position="485"/>
    </location>
</feature>
<accession>A0A0C9S9W8</accession>
<comment type="similarity">
    <text evidence="2 7">Belongs to the PRP38 family.</text>
</comment>
<evidence type="ECO:0000256" key="5">
    <source>
        <dbReference type="ARBA" id="ARBA00023187"/>
    </source>
</evidence>
<feature type="compositionally biased region" description="Basic and acidic residues" evidence="8">
    <location>
        <begin position="185"/>
        <end position="195"/>
    </location>
</feature>
<dbReference type="GO" id="GO:0005681">
    <property type="term" value="C:spliceosomal complex"/>
    <property type="evidence" value="ECO:0007669"/>
    <property type="project" value="UniProtKB-KW"/>
</dbReference>
<evidence type="ECO:0000256" key="2">
    <source>
        <dbReference type="ARBA" id="ARBA00006164"/>
    </source>
</evidence>
<feature type="compositionally biased region" description="Basic residues" evidence="8">
    <location>
        <begin position="401"/>
        <end position="411"/>
    </location>
</feature>
<dbReference type="InterPro" id="IPR024767">
    <property type="entry name" value="PRP38_C"/>
</dbReference>
<evidence type="ECO:0000259" key="9">
    <source>
        <dbReference type="Pfam" id="PF12871"/>
    </source>
</evidence>
<evidence type="ECO:0000256" key="6">
    <source>
        <dbReference type="ARBA" id="ARBA00023242"/>
    </source>
</evidence>
<dbReference type="AlphaFoldDB" id="A0A0C9S9W8"/>
<keyword evidence="6 7" id="KW-0539">Nucleus</keyword>
<proteinExistence type="inferred from homology"/>
<dbReference type="EMBL" id="GCHU01005761">
    <property type="protein sequence ID" value="JAG88738.1"/>
    <property type="molecule type" value="Transcribed_RNA"/>
</dbReference>
<protein>
    <recommendedName>
        <fullName evidence="7">Pre-mRNA-splicing factor 38</fullName>
    </recommendedName>
</protein>
<feature type="compositionally biased region" description="Basic and acidic residues" evidence="8">
    <location>
        <begin position="430"/>
        <end position="439"/>
    </location>
</feature>
<evidence type="ECO:0000256" key="8">
    <source>
        <dbReference type="SAM" id="MobiDB-lite"/>
    </source>
</evidence>
<sequence>MEVQTCGKPIDSLLEKVLCMNILSSDYFKELYRLKTYHEVIDEIYNQVDHVEPWMTGNCRGPSTAFCLLYKFFTMKLTVKQMHGLLKHEDSPYIRAIGFLYLRYVADPKTLWGWCEPYIKDDEEFSPGSNGRMTTMGVYIRDILLGQYYFDTLFPRIPVPIMRQITAHLERMKLPTRLAGVTGDSSRHGSDDTARRPPSVKAALSVSFGQRAPHRASTRDSSPVRRTLPRERNGSDDVPRAANGDRYRDADRDRDRDIERDRDRERKRDRDRDDQIRSRDRERDRERSRDYDRERDRERNRDHDRECDRERNRDYDRDERSRRSRDREHDRGRSRDYDRDRDKERSREYDRRSMERSRDYDREGRDRGRDRNYPRDRDRDVRDDDKLRSERASRDRDVRRSRSRSPRKHQRNASQSQSPRKHQRSASRSPVRETTKEKSALSNNLAKLRDLYGDSSAKKEENDIAFNRKDSTTDDVIRLGDTTWR</sequence>
<name>A0A0C9S9W8_9CONI</name>
<dbReference type="InterPro" id="IPR005037">
    <property type="entry name" value="PRP38"/>
</dbReference>
<evidence type="ECO:0000313" key="10">
    <source>
        <dbReference type="EMBL" id="JAG88738.1"/>
    </source>
</evidence>